<dbReference type="GO" id="GO:0006508">
    <property type="term" value="P:proteolysis"/>
    <property type="evidence" value="ECO:0007669"/>
    <property type="project" value="UniProtKB-KW"/>
</dbReference>
<dbReference type="InterPro" id="IPR006214">
    <property type="entry name" value="Bax_inhibitor_1-related"/>
</dbReference>
<comment type="caution">
    <text evidence="7">The sequence shown here is derived from an EMBL/GenBank/DDBJ whole genome shotgun (WGS) entry which is preliminary data.</text>
</comment>
<name>A0A5S5BZ43_9BACL</name>
<feature type="transmembrane region" description="Helical" evidence="6">
    <location>
        <begin position="17"/>
        <end position="38"/>
    </location>
</feature>
<dbReference type="OrthoDB" id="9793828at2"/>
<evidence type="ECO:0000256" key="4">
    <source>
        <dbReference type="ARBA" id="ARBA00022989"/>
    </source>
</evidence>
<dbReference type="GO" id="GO:0005886">
    <property type="term" value="C:plasma membrane"/>
    <property type="evidence" value="ECO:0007669"/>
    <property type="project" value="TreeGrafter"/>
</dbReference>
<feature type="transmembrane region" description="Helical" evidence="6">
    <location>
        <begin position="72"/>
        <end position="91"/>
    </location>
</feature>
<evidence type="ECO:0000256" key="5">
    <source>
        <dbReference type="ARBA" id="ARBA00023136"/>
    </source>
</evidence>
<keyword evidence="3 6" id="KW-0812">Transmembrane</keyword>
<dbReference type="RefSeq" id="WP_148931084.1">
    <property type="nucleotide sequence ID" value="NZ_VNHS01000008.1"/>
</dbReference>
<dbReference type="Pfam" id="PF01027">
    <property type="entry name" value="Bax1-I"/>
    <property type="match status" value="1"/>
</dbReference>
<feature type="transmembrane region" description="Helical" evidence="6">
    <location>
        <begin position="155"/>
        <end position="174"/>
    </location>
</feature>
<dbReference type="EMBL" id="VNHS01000008">
    <property type="protein sequence ID" value="TYP72455.1"/>
    <property type="molecule type" value="Genomic_DNA"/>
</dbReference>
<keyword evidence="8" id="KW-1185">Reference proteome</keyword>
<evidence type="ECO:0000256" key="6">
    <source>
        <dbReference type="RuleBase" id="RU004379"/>
    </source>
</evidence>
<reference evidence="7 8" key="1">
    <citation type="submission" date="2019-07" db="EMBL/GenBank/DDBJ databases">
        <title>Genomic Encyclopedia of Type Strains, Phase III (KMG-III): the genomes of soil and plant-associated and newly described type strains.</title>
        <authorList>
            <person name="Whitman W."/>
        </authorList>
    </citation>
    <scope>NUCLEOTIDE SEQUENCE [LARGE SCALE GENOMIC DNA]</scope>
    <source>
        <strain evidence="7 8">BL24</strain>
    </source>
</reference>
<dbReference type="Proteomes" id="UP000323257">
    <property type="component" value="Unassembled WGS sequence"/>
</dbReference>
<evidence type="ECO:0000313" key="8">
    <source>
        <dbReference type="Proteomes" id="UP000323257"/>
    </source>
</evidence>
<organism evidence="7 8">
    <name type="scientific">Paenibacillus methanolicus</name>
    <dbReference type="NCBI Taxonomy" id="582686"/>
    <lineage>
        <taxon>Bacteria</taxon>
        <taxon>Bacillati</taxon>
        <taxon>Bacillota</taxon>
        <taxon>Bacilli</taxon>
        <taxon>Bacillales</taxon>
        <taxon>Paenibacillaceae</taxon>
        <taxon>Paenibacillus</taxon>
    </lineage>
</organism>
<sequence>MNYNASSSSYGNPMAKLMLTFFFALIVSGVGMFIGTMLPTAARIPLIILELALLIGMMFLRRRTSIGYPLMYAFMLVSGATLQFTLSYYIASMGSSIVIQTVGVAVLVYAGLAIYASRTKEDFRFLHGFLFASLIGLILIGLMQFIFPFDGAMETFYAGFGLLIFMGYTLYDFNRMAKEGFDESEIPLMVVNIYLDLINIVLFALRFVKSLTED</sequence>
<evidence type="ECO:0000256" key="2">
    <source>
        <dbReference type="ARBA" id="ARBA00010350"/>
    </source>
</evidence>
<keyword evidence="5 6" id="KW-0472">Membrane</keyword>
<keyword evidence="7" id="KW-0378">Hydrolase</keyword>
<evidence type="ECO:0000256" key="3">
    <source>
        <dbReference type="ARBA" id="ARBA00022692"/>
    </source>
</evidence>
<keyword evidence="4 6" id="KW-1133">Transmembrane helix</keyword>
<dbReference type="PANTHER" id="PTHR23291">
    <property type="entry name" value="BAX INHIBITOR-RELATED"/>
    <property type="match status" value="1"/>
</dbReference>
<feature type="transmembrane region" description="Helical" evidence="6">
    <location>
        <begin position="44"/>
        <end position="60"/>
    </location>
</feature>
<comment type="similarity">
    <text evidence="2 6">Belongs to the BI1 family.</text>
</comment>
<dbReference type="GO" id="GO:0008233">
    <property type="term" value="F:peptidase activity"/>
    <property type="evidence" value="ECO:0007669"/>
    <property type="project" value="UniProtKB-KW"/>
</dbReference>
<dbReference type="PANTHER" id="PTHR23291:SF50">
    <property type="entry name" value="PROTEIN LIFEGUARD 4"/>
    <property type="match status" value="1"/>
</dbReference>
<gene>
    <name evidence="7" type="ORF">BCM02_108109</name>
</gene>
<protein>
    <submittedName>
        <fullName evidence="7">Modulator of FtsH protease</fullName>
    </submittedName>
</protein>
<evidence type="ECO:0000256" key="1">
    <source>
        <dbReference type="ARBA" id="ARBA00004141"/>
    </source>
</evidence>
<accession>A0A5S5BZ43</accession>
<feature type="transmembrane region" description="Helical" evidence="6">
    <location>
        <begin position="97"/>
        <end position="116"/>
    </location>
</feature>
<comment type="subcellular location">
    <subcellularLocation>
        <location evidence="1">Membrane</location>
        <topology evidence="1">Multi-pass membrane protein</topology>
    </subcellularLocation>
</comment>
<feature type="transmembrane region" description="Helical" evidence="6">
    <location>
        <begin position="186"/>
        <end position="208"/>
    </location>
</feature>
<evidence type="ECO:0000313" key="7">
    <source>
        <dbReference type="EMBL" id="TYP72455.1"/>
    </source>
</evidence>
<dbReference type="AlphaFoldDB" id="A0A5S5BZ43"/>
<proteinExistence type="inferred from homology"/>
<keyword evidence="7" id="KW-0645">Protease</keyword>
<feature type="transmembrane region" description="Helical" evidence="6">
    <location>
        <begin position="128"/>
        <end position="149"/>
    </location>
</feature>